<dbReference type="InterPro" id="IPR006311">
    <property type="entry name" value="TAT_signal"/>
</dbReference>
<evidence type="ECO:0000256" key="1">
    <source>
        <dbReference type="SAM" id="SignalP"/>
    </source>
</evidence>
<dbReference type="EMBL" id="SHKY01000001">
    <property type="protein sequence ID" value="RZU52184.1"/>
    <property type="molecule type" value="Genomic_DNA"/>
</dbReference>
<dbReference type="RefSeq" id="WP_130510830.1">
    <property type="nucleotide sequence ID" value="NZ_SHKY01000001.1"/>
</dbReference>
<reference evidence="2 3" key="1">
    <citation type="submission" date="2019-02" db="EMBL/GenBank/DDBJ databases">
        <title>Sequencing the genomes of 1000 actinobacteria strains.</title>
        <authorList>
            <person name="Klenk H.-P."/>
        </authorList>
    </citation>
    <scope>NUCLEOTIDE SEQUENCE [LARGE SCALE GENOMIC DNA]</scope>
    <source>
        <strain evidence="2 3">DSM 45162</strain>
    </source>
</reference>
<dbReference type="PROSITE" id="PS51318">
    <property type="entry name" value="TAT"/>
    <property type="match status" value="1"/>
</dbReference>
<evidence type="ECO:0000313" key="2">
    <source>
        <dbReference type="EMBL" id="RZU52184.1"/>
    </source>
</evidence>
<evidence type="ECO:0000313" key="3">
    <source>
        <dbReference type="Proteomes" id="UP000292564"/>
    </source>
</evidence>
<gene>
    <name evidence="2" type="ORF">EV385_4028</name>
</gene>
<dbReference type="Pfam" id="PF11937">
    <property type="entry name" value="DUF3455"/>
    <property type="match status" value="1"/>
</dbReference>
<dbReference type="PANTHER" id="PTHR35567:SF1">
    <property type="entry name" value="CONSERVED FUNGAL PROTEIN (AFU_ORTHOLOGUE AFUA_1G14230)"/>
    <property type="match status" value="1"/>
</dbReference>
<name>A0A4Q7ZND8_9ACTN</name>
<dbReference type="InterPro" id="IPR021851">
    <property type="entry name" value="DUF3455"/>
</dbReference>
<keyword evidence="3" id="KW-1185">Reference proteome</keyword>
<feature type="signal peptide" evidence="1">
    <location>
        <begin position="1"/>
        <end position="33"/>
    </location>
</feature>
<feature type="chain" id="PRO_5020666229" evidence="1">
    <location>
        <begin position="34"/>
        <end position="181"/>
    </location>
</feature>
<proteinExistence type="predicted"/>
<protein>
    <submittedName>
        <fullName evidence="2">Uncharacterized protein DUF3455</fullName>
    </submittedName>
</protein>
<dbReference type="OrthoDB" id="8901345at2"/>
<keyword evidence="1" id="KW-0732">Signal</keyword>
<sequence>MLSTRRSRVRAAAAVGMAAVVGAIGAVTFNASAQEVRGHSETNPDLAPPPGSTKIAEVHVQKGTQTYTCTGGVFTGTPSVPEARLVGQGGPFHHFAGPSWQSERDDSLVTATRIAAGPQVPGAIPELLLGVNSHTGNGILSPVTHIQRLNTSGGVAPTGACTDGEKASVPYKATYVFWAAP</sequence>
<comment type="caution">
    <text evidence="2">The sequence shown here is derived from an EMBL/GenBank/DDBJ whole genome shotgun (WGS) entry which is preliminary data.</text>
</comment>
<dbReference type="AlphaFoldDB" id="A0A4Q7ZND8"/>
<dbReference type="PANTHER" id="PTHR35567">
    <property type="entry name" value="MALATE DEHYDROGENASE (AFU_ORTHOLOGUE AFUA_2G13800)"/>
    <property type="match status" value="1"/>
</dbReference>
<accession>A0A4Q7ZND8</accession>
<organism evidence="2 3">
    <name type="scientific">Krasilnikovia cinnamomea</name>
    <dbReference type="NCBI Taxonomy" id="349313"/>
    <lineage>
        <taxon>Bacteria</taxon>
        <taxon>Bacillati</taxon>
        <taxon>Actinomycetota</taxon>
        <taxon>Actinomycetes</taxon>
        <taxon>Micromonosporales</taxon>
        <taxon>Micromonosporaceae</taxon>
        <taxon>Krasilnikovia</taxon>
    </lineage>
</organism>
<dbReference type="Proteomes" id="UP000292564">
    <property type="component" value="Unassembled WGS sequence"/>
</dbReference>